<feature type="compositionally biased region" description="Polar residues" evidence="1">
    <location>
        <begin position="9"/>
        <end position="19"/>
    </location>
</feature>
<dbReference type="EMBL" id="KZ678128">
    <property type="protein sequence ID" value="PSN73846.1"/>
    <property type="molecule type" value="Genomic_DNA"/>
</dbReference>
<evidence type="ECO:0000313" key="3">
    <source>
        <dbReference type="Proteomes" id="UP000240883"/>
    </source>
</evidence>
<sequence>MQRLASGCARTSTTQLENTGEQRHAPQDNPLHRRHKTPNTSQTPHTPKPISNHHPAPASPKKQKQNKPSRSPFPARFALEHGEPRTRPGVCISRTLGAFTNDDARPITCAPHGLCGNGTRMRTGTGTKEPPNAPQLHHAHAWPPLFMDRACQTCSSSGLFFFFAFVSLPATEMSRNVVFHVAIWGE</sequence>
<evidence type="ECO:0000256" key="1">
    <source>
        <dbReference type="SAM" id="MobiDB-lite"/>
    </source>
</evidence>
<feature type="region of interest" description="Disordered" evidence="1">
    <location>
        <begin position="1"/>
        <end position="88"/>
    </location>
</feature>
<dbReference type="Proteomes" id="UP000240883">
    <property type="component" value="Unassembled WGS sequence"/>
</dbReference>
<name>A0A2T2P8E9_CORCC</name>
<proteinExistence type="predicted"/>
<keyword evidence="3" id="KW-1185">Reference proteome</keyword>
<reference evidence="2 3" key="1">
    <citation type="journal article" date="2018" name="Front. Microbiol.">
        <title>Genome-Wide Analysis of Corynespora cassiicola Leaf Fall Disease Putative Effectors.</title>
        <authorList>
            <person name="Lopez D."/>
            <person name="Ribeiro S."/>
            <person name="Label P."/>
            <person name="Fumanal B."/>
            <person name="Venisse J.S."/>
            <person name="Kohler A."/>
            <person name="de Oliveira R.R."/>
            <person name="Labutti K."/>
            <person name="Lipzen A."/>
            <person name="Lail K."/>
            <person name="Bauer D."/>
            <person name="Ohm R.A."/>
            <person name="Barry K.W."/>
            <person name="Spatafora J."/>
            <person name="Grigoriev I.V."/>
            <person name="Martin F.M."/>
            <person name="Pujade-Renaud V."/>
        </authorList>
    </citation>
    <scope>NUCLEOTIDE SEQUENCE [LARGE SCALE GENOMIC DNA]</scope>
    <source>
        <strain evidence="2 3">Philippines</strain>
    </source>
</reference>
<evidence type="ECO:0000313" key="2">
    <source>
        <dbReference type="EMBL" id="PSN73846.1"/>
    </source>
</evidence>
<accession>A0A2T2P8E9</accession>
<protein>
    <submittedName>
        <fullName evidence="2">Uncharacterized protein</fullName>
    </submittedName>
</protein>
<gene>
    <name evidence="2" type="ORF">BS50DRAFT_1560</name>
</gene>
<organism evidence="2 3">
    <name type="scientific">Corynespora cassiicola Philippines</name>
    <dbReference type="NCBI Taxonomy" id="1448308"/>
    <lineage>
        <taxon>Eukaryota</taxon>
        <taxon>Fungi</taxon>
        <taxon>Dikarya</taxon>
        <taxon>Ascomycota</taxon>
        <taxon>Pezizomycotina</taxon>
        <taxon>Dothideomycetes</taxon>
        <taxon>Pleosporomycetidae</taxon>
        <taxon>Pleosporales</taxon>
        <taxon>Corynesporascaceae</taxon>
        <taxon>Corynespora</taxon>
    </lineage>
</organism>
<dbReference type="AlphaFoldDB" id="A0A2T2P8E9"/>